<name>A0A8X6JW73_NEPPI</name>
<dbReference type="AlphaFoldDB" id="A0A8X6JW73"/>
<comment type="caution">
    <text evidence="1">The sequence shown here is derived from an EMBL/GenBank/DDBJ whole genome shotgun (WGS) entry which is preliminary data.</text>
</comment>
<organism evidence="1 2">
    <name type="scientific">Nephila pilipes</name>
    <name type="common">Giant wood spider</name>
    <name type="synonym">Nephila maculata</name>
    <dbReference type="NCBI Taxonomy" id="299642"/>
    <lineage>
        <taxon>Eukaryota</taxon>
        <taxon>Metazoa</taxon>
        <taxon>Ecdysozoa</taxon>
        <taxon>Arthropoda</taxon>
        <taxon>Chelicerata</taxon>
        <taxon>Arachnida</taxon>
        <taxon>Araneae</taxon>
        <taxon>Araneomorphae</taxon>
        <taxon>Entelegynae</taxon>
        <taxon>Araneoidea</taxon>
        <taxon>Nephilidae</taxon>
        <taxon>Nephila</taxon>
    </lineage>
</organism>
<reference evidence="1" key="1">
    <citation type="submission" date="2020-08" db="EMBL/GenBank/DDBJ databases">
        <title>Multicomponent nature underlies the extraordinary mechanical properties of spider dragline silk.</title>
        <authorList>
            <person name="Kono N."/>
            <person name="Nakamura H."/>
            <person name="Mori M."/>
            <person name="Yoshida Y."/>
            <person name="Ohtoshi R."/>
            <person name="Malay A.D."/>
            <person name="Moran D.A.P."/>
            <person name="Tomita M."/>
            <person name="Numata K."/>
            <person name="Arakawa K."/>
        </authorList>
    </citation>
    <scope>NUCLEOTIDE SEQUENCE</scope>
</reference>
<evidence type="ECO:0000313" key="1">
    <source>
        <dbReference type="EMBL" id="GFS63045.1"/>
    </source>
</evidence>
<accession>A0A8X6JW73</accession>
<gene>
    <name evidence="1" type="ORF">NPIL_317651</name>
</gene>
<evidence type="ECO:0000313" key="2">
    <source>
        <dbReference type="Proteomes" id="UP000887013"/>
    </source>
</evidence>
<protein>
    <submittedName>
        <fullName evidence="1">Uncharacterized protein</fullName>
    </submittedName>
</protein>
<sequence length="160" mass="17972">MLRMPKKPRMNGSIIIMMLPTFLGSRLWLFALHSLTKTEKDLQVIFLGKDCAIWFVIHQSTGVKEIYQPGHHIAADLPCFFFFASKIMGALTVRTAYLFLGHTHKPTTHHPVITVFRKFGHSLRCSACFVRFPTGDASAPLLAALARVSLTLFSFLNPQA</sequence>
<keyword evidence="2" id="KW-1185">Reference proteome</keyword>
<dbReference type="Proteomes" id="UP000887013">
    <property type="component" value="Unassembled WGS sequence"/>
</dbReference>
<dbReference type="EMBL" id="BMAW01093967">
    <property type="protein sequence ID" value="GFS63045.1"/>
    <property type="molecule type" value="Genomic_DNA"/>
</dbReference>
<proteinExistence type="predicted"/>